<dbReference type="Pfam" id="PF09860">
    <property type="entry name" value="DUF2087"/>
    <property type="match status" value="1"/>
</dbReference>
<evidence type="ECO:0000313" key="3">
    <source>
        <dbReference type="Proteomes" id="UP000600247"/>
    </source>
</evidence>
<reference evidence="2 3" key="1">
    <citation type="journal article" date="2014" name="Int. J. Syst. Evol. Microbiol.">
        <title>Complete genome sequence of Corynebacterium casei LMG S-19264T (=DSM 44701T), isolated from a smear-ripened cheese.</title>
        <authorList>
            <consortium name="US DOE Joint Genome Institute (JGI-PGF)"/>
            <person name="Walter F."/>
            <person name="Albersmeier A."/>
            <person name="Kalinowski J."/>
            <person name="Ruckert C."/>
        </authorList>
    </citation>
    <scope>NUCLEOTIDE SEQUENCE [LARGE SCALE GENOMIC DNA]</scope>
    <source>
        <strain evidence="2 3">CGMCC 1.15286</strain>
    </source>
</reference>
<comment type="caution">
    <text evidence="2">The sequence shown here is derived from an EMBL/GenBank/DDBJ whole genome shotgun (WGS) entry which is preliminary data.</text>
</comment>
<protein>
    <submittedName>
        <fullName evidence="2">Transcriptional regulator</fullName>
    </submittedName>
</protein>
<dbReference type="AlphaFoldDB" id="A0A917H0G2"/>
<organism evidence="2 3">
    <name type="scientific">Paenibacillus radicis</name>
    <name type="common">ex Gao et al. 2016</name>
    <dbReference type="NCBI Taxonomy" id="1737354"/>
    <lineage>
        <taxon>Bacteria</taxon>
        <taxon>Bacillati</taxon>
        <taxon>Bacillota</taxon>
        <taxon>Bacilli</taxon>
        <taxon>Bacillales</taxon>
        <taxon>Paenibacillaceae</taxon>
        <taxon>Paenibacillus</taxon>
    </lineage>
</organism>
<dbReference type="Proteomes" id="UP000600247">
    <property type="component" value="Unassembled WGS sequence"/>
</dbReference>
<proteinExistence type="predicted"/>
<name>A0A917H0G2_9BACL</name>
<gene>
    <name evidence="2" type="ORF">GCM10010918_15860</name>
</gene>
<dbReference type="RefSeq" id="WP_188888367.1">
    <property type="nucleotide sequence ID" value="NZ_BMHY01000002.1"/>
</dbReference>
<dbReference type="InterPro" id="IPR018656">
    <property type="entry name" value="DUF2087"/>
</dbReference>
<feature type="domain" description="DUF2087" evidence="1">
    <location>
        <begin position="187"/>
        <end position="255"/>
    </location>
</feature>
<evidence type="ECO:0000259" key="1">
    <source>
        <dbReference type="Pfam" id="PF09860"/>
    </source>
</evidence>
<accession>A0A917H0G2</accession>
<keyword evidence="3" id="KW-1185">Reference proteome</keyword>
<evidence type="ECO:0000313" key="2">
    <source>
        <dbReference type="EMBL" id="GGG62861.1"/>
    </source>
</evidence>
<dbReference type="EMBL" id="BMHY01000002">
    <property type="protein sequence ID" value="GGG62861.1"/>
    <property type="molecule type" value="Genomic_DNA"/>
</dbReference>
<sequence length="257" mass="29801">MEMTELFWTFSLEEIKKGYAYIGEKGHSRCLICGEQFEDGEVFRLPGEDKWYDARKYAAYHVETAHGSMLGYLLGLDKKTNGLTDLQKDLIRDFAAGLSDAEIVKKAGSGSASTIRNHRFVLKEKARQAKLLLAVIELMEEGAPLETPKFVPVHRTATQVDERYAITEAEQQSVLKQYFPQGPDGPLTHIPRKEKKKISILRHIASYFEPGQRYTEKQVNEQLKKFWEDDYVTLRRYLIQYGFMDREENCSEYWLKV</sequence>